<dbReference type="Pfam" id="PF19407">
    <property type="entry name" value="DUF5979"/>
    <property type="match status" value="5"/>
</dbReference>
<keyword evidence="7" id="KW-1133">Transmembrane helix</keyword>
<dbReference type="Pfam" id="PF17961">
    <property type="entry name" value="Big_8"/>
    <property type="match status" value="1"/>
</dbReference>
<keyword evidence="7" id="KW-0812">Transmembrane</keyword>
<dbReference type="SUPFAM" id="SSF49401">
    <property type="entry name" value="Bacterial adhesins"/>
    <property type="match status" value="2"/>
</dbReference>
<feature type="transmembrane region" description="Helical" evidence="7">
    <location>
        <begin position="1105"/>
        <end position="1124"/>
    </location>
</feature>
<dbReference type="InterPro" id="IPR008966">
    <property type="entry name" value="Adhesion_dom_sf"/>
</dbReference>
<keyword evidence="4 8" id="KW-0732">Signal</keyword>
<feature type="signal peptide" evidence="8">
    <location>
        <begin position="1"/>
        <end position="32"/>
    </location>
</feature>
<evidence type="ECO:0000256" key="5">
    <source>
        <dbReference type="ARBA" id="ARBA00023088"/>
    </source>
</evidence>
<dbReference type="InterPro" id="IPR046022">
    <property type="entry name" value="DUF5979"/>
</dbReference>
<feature type="compositionally biased region" description="Low complexity" evidence="6">
    <location>
        <begin position="1037"/>
        <end position="1050"/>
    </location>
</feature>
<evidence type="ECO:0000313" key="12">
    <source>
        <dbReference type="Proteomes" id="UP000006247"/>
    </source>
</evidence>
<feature type="compositionally biased region" description="Low complexity" evidence="6">
    <location>
        <begin position="1073"/>
        <end position="1093"/>
    </location>
</feature>
<dbReference type="Gene3D" id="2.60.40.1280">
    <property type="match status" value="1"/>
</dbReference>
<sequence>MGKTVSFKIYAFIASVLLVLTAGMMNVPTAHADEEKTVDIDNITIDQTTPLKVWDTFGVQWDWSAKNGVKAGEKFTIQFPKELAVQNTLDIQLVDADGTVGGNCVATGGSTNNVVCTFNDKFEHKDNVHGMVKVQAQAIKTTENSNEPTLPFEVNSKVVNVTLPGPHGGIGPADAKVPDKTNKDGWFTSNDGSKIEWRIVMLGKDLANISGDVVINDSISLKNGAVGHKFITAGLVAVEYTSDPAQLGEPSAKGKKLQVTQDIAADGLSQKLTLTKPADGWKADRFYNVYYQSQAIDGNESAVGTIVSNNAKIDGIPAQNLVRDVTRKQTGSGTITGISRGTFEVKKVHDAATQPAELQNGTKFTVNVDIQSPQPSFNKNYDIQVPLNGDIVKGDVSLPKDTKVTLTEKLPTNDAKFTYGDPKFAATTATDGNVEIKDNGKTAVITISDQRNVGVTLTNKVTAKPQVGTVKLAKKLVWKDSGNAFTEANATAQNFKVNYVCTKDGKDVKSGEVTLKGDGTEAAIADVPLGAACSFTEVNPAALPGFNWEGNLFQTASGEVSKAKPLVVAVTNPLVTLTNKYATAVGTFKVVKTLKATGITVPSTKKFSFNYTCTKDGAALAEHTNKKLEVTGAGEVVSPNIPVGASCTVTEDRESAKIDGATLTVVEGAAVTITAGTVPSVTIANTYVKDEGDFTITKKLVDPDGVAAGKTFDFAYVCTAAGKQDIKGELKGIPADGSKTSEKIPAGYSCKITETGASVANADLKTTGLNDVTIVKNSTQTVEATNTYSQWKGVVKLSKSLTGTGKELAKNKEFQVGYKCVKADKVTKEGKLTVKAGTPVEVKDVPVGSVCTFTEDKAQATVEGASFNELDSTTVATATVADKDATVAANLVNSYHELGAVAVTKAVQGTAAGSSDSKKEYTIIAEWQNNGKTETKEFKVKAGETYTGLPKLPVGTQITLKEKLPEGNVFSTWQTPGYTSDTKDAVKDNGDGTAIVTVQAGTGAKATLVKVTNTTNIPWYWLLVPLIPLAGAAIPGAPAPQGGKPQGNAPQTPGTQAQGQAPSGAQKPGANPAQNVQSQQPNGQKQQVQGQKAQNKGLANTGASVLWVIAGALVLAVIGAVLVLRSRRRNND</sequence>
<dbReference type="EMBL" id="ACEB01000031">
    <property type="protein sequence ID" value="EEG26340.1"/>
    <property type="molecule type" value="Genomic_DNA"/>
</dbReference>
<reference evidence="11 12" key="1">
    <citation type="submission" date="2009-01" db="EMBL/GenBank/DDBJ databases">
        <authorList>
            <person name="Fulton L."/>
            <person name="Clifton S."/>
            <person name="Chinwalla A.T."/>
            <person name="Mitreva M."/>
            <person name="Sodergren E."/>
            <person name="Weinstock G."/>
            <person name="Clifton S."/>
            <person name="Dooling D.J."/>
            <person name="Fulton B."/>
            <person name="Minx P."/>
            <person name="Pepin K.H."/>
            <person name="Johnson M."/>
            <person name="Bhonagiri V."/>
            <person name="Nash W.E."/>
            <person name="Mardis E.R."/>
            <person name="Wilson R.K."/>
        </authorList>
    </citation>
    <scope>NUCLEOTIDE SEQUENCE [LARGE SCALE GENOMIC DNA]</scope>
    <source>
        <strain evidence="11 12">ATCC 33806</strain>
    </source>
</reference>
<comment type="subcellular location">
    <subcellularLocation>
        <location evidence="1">Secreted</location>
        <location evidence="1">Cell wall</location>
        <topology evidence="1">Peptidoglycan-anchor</topology>
    </subcellularLocation>
</comment>
<evidence type="ECO:0000256" key="6">
    <source>
        <dbReference type="SAM" id="MobiDB-lite"/>
    </source>
</evidence>
<dbReference type="AlphaFoldDB" id="C0E5F5"/>
<keyword evidence="3" id="KW-0964">Secreted</keyword>
<evidence type="ECO:0000256" key="8">
    <source>
        <dbReference type="SAM" id="SignalP"/>
    </source>
</evidence>
<feature type="domain" description="SDR-like Ig" evidence="9">
    <location>
        <begin position="53"/>
        <end position="144"/>
    </location>
</feature>
<feature type="chain" id="PRO_5002895536" evidence="8">
    <location>
        <begin position="33"/>
        <end position="1132"/>
    </location>
</feature>
<dbReference type="InterPro" id="IPR011252">
    <property type="entry name" value="Fibrogen-bd_dom1"/>
</dbReference>
<name>C0E5F5_9CORY</name>
<evidence type="ECO:0000256" key="2">
    <source>
        <dbReference type="ARBA" id="ARBA00022512"/>
    </source>
</evidence>
<feature type="domain" description="DUF5979" evidence="10">
    <location>
        <begin position="486"/>
        <end position="581"/>
    </location>
</feature>
<keyword evidence="2" id="KW-0134">Cell wall</keyword>
<evidence type="ECO:0000256" key="7">
    <source>
        <dbReference type="SAM" id="Phobius"/>
    </source>
</evidence>
<organism evidence="11 12">
    <name type="scientific">Corynebacterium matruchotii ATCC 33806</name>
    <dbReference type="NCBI Taxonomy" id="566549"/>
    <lineage>
        <taxon>Bacteria</taxon>
        <taxon>Bacillati</taxon>
        <taxon>Actinomycetota</taxon>
        <taxon>Actinomycetes</taxon>
        <taxon>Mycobacteriales</taxon>
        <taxon>Corynebacteriaceae</taxon>
        <taxon>Corynebacterium</taxon>
    </lineage>
</organism>
<feature type="domain" description="DUF5979" evidence="10">
    <location>
        <begin position="795"/>
        <end position="895"/>
    </location>
</feature>
<evidence type="ECO:0000256" key="4">
    <source>
        <dbReference type="ARBA" id="ARBA00022729"/>
    </source>
</evidence>
<feature type="domain" description="DUF5979" evidence="10">
    <location>
        <begin position="901"/>
        <end position="1014"/>
    </location>
</feature>
<evidence type="ECO:0000256" key="1">
    <source>
        <dbReference type="ARBA" id="ARBA00004168"/>
    </source>
</evidence>
<evidence type="ECO:0000313" key="11">
    <source>
        <dbReference type="EMBL" id="EEG26340.1"/>
    </source>
</evidence>
<feature type="domain" description="DUF5979" evidence="10">
    <location>
        <begin position="694"/>
        <end position="789"/>
    </location>
</feature>
<dbReference type="InterPro" id="IPR041171">
    <property type="entry name" value="SDR_Ig"/>
</dbReference>
<feature type="region of interest" description="Disordered" evidence="6">
    <location>
        <begin position="1037"/>
        <end position="1093"/>
    </location>
</feature>
<feature type="compositionally biased region" description="Polar residues" evidence="6">
    <location>
        <begin position="1051"/>
        <end position="1063"/>
    </location>
</feature>
<dbReference type="GO" id="GO:0007155">
    <property type="term" value="P:cell adhesion"/>
    <property type="evidence" value="ECO:0007669"/>
    <property type="project" value="InterPro"/>
</dbReference>
<dbReference type="HOGENOM" id="CLU_272116_0_0_11"/>
<evidence type="ECO:0000256" key="3">
    <source>
        <dbReference type="ARBA" id="ARBA00022525"/>
    </source>
</evidence>
<keyword evidence="7" id="KW-0472">Membrane</keyword>
<comment type="caution">
    <text evidence="11">The sequence shown here is derived from an EMBL/GenBank/DDBJ whole genome shotgun (WGS) entry which is preliminary data.</text>
</comment>
<dbReference type="Proteomes" id="UP000006247">
    <property type="component" value="Unassembled WGS sequence"/>
</dbReference>
<keyword evidence="5" id="KW-0572">Peptidoglycan-anchor</keyword>
<dbReference type="RefSeq" id="WP_005522230.1">
    <property type="nucleotide sequence ID" value="NZ_EQ973330.1"/>
</dbReference>
<feature type="domain" description="DUF5979" evidence="10">
    <location>
        <begin position="588"/>
        <end position="687"/>
    </location>
</feature>
<evidence type="ECO:0000259" key="10">
    <source>
        <dbReference type="Pfam" id="PF19407"/>
    </source>
</evidence>
<evidence type="ECO:0000259" key="9">
    <source>
        <dbReference type="Pfam" id="PF17961"/>
    </source>
</evidence>
<protein>
    <submittedName>
        <fullName evidence="11">LPXTG-motif cell wall anchor domain protein</fullName>
    </submittedName>
</protein>
<gene>
    <name evidence="11" type="ORF">CORMATOL_02232</name>
</gene>
<accession>C0E5F5</accession>
<proteinExistence type="predicted"/>